<keyword evidence="12" id="KW-1185">Reference proteome</keyword>
<protein>
    <recommendedName>
        <fullName evidence="3 10">Gluconokinase</fullName>
        <ecNumber evidence="3 10">2.7.1.12</ecNumber>
    </recommendedName>
</protein>
<evidence type="ECO:0000313" key="11">
    <source>
        <dbReference type="EMBL" id="AJT40950.1"/>
    </source>
</evidence>
<proteinExistence type="inferred from homology"/>
<dbReference type="InterPro" id="IPR031322">
    <property type="entry name" value="Shikimate/glucono_kinase"/>
</dbReference>
<evidence type="ECO:0000256" key="10">
    <source>
        <dbReference type="RuleBase" id="RU363066"/>
    </source>
</evidence>
<dbReference type="Pfam" id="PF01202">
    <property type="entry name" value="SKI"/>
    <property type="match status" value="1"/>
</dbReference>
<evidence type="ECO:0000256" key="7">
    <source>
        <dbReference type="ARBA" id="ARBA00022840"/>
    </source>
</evidence>
<evidence type="ECO:0000256" key="6">
    <source>
        <dbReference type="ARBA" id="ARBA00022777"/>
    </source>
</evidence>
<dbReference type="NCBIfam" id="TIGR01313">
    <property type="entry name" value="therm_gnt_kin"/>
    <property type="match status" value="1"/>
</dbReference>
<dbReference type="CDD" id="cd02021">
    <property type="entry name" value="GntK"/>
    <property type="match status" value="1"/>
</dbReference>
<evidence type="ECO:0000256" key="3">
    <source>
        <dbReference type="ARBA" id="ARBA00012054"/>
    </source>
</evidence>
<keyword evidence="8" id="KW-0311">Gluconate utilization</keyword>
<evidence type="ECO:0000256" key="4">
    <source>
        <dbReference type="ARBA" id="ARBA00022679"/>
    </source>
</evidence>
<reference evidence="11 12" key="1">
    <citation type="journal article" date="2015" name="Genome Announc.">
        <title>Complete Genome Sequencing of Protease-Producing Novel Arthrobacter sp. Strain IHBB 11108 Using PacBio Single-Molecule Real-Time Sequencing Technology.</title>
        <authorList>
            <person name="Kiran S."/>
            <person name="Swarnkar M.K."/>
            <person name="Pal M."/>
            <person name="Thakur R."/>
            <person name="Tewari R."/>
            <person name="Singh A.K."/>
            <person name="Gulati A."/>
        </authorList>
    </citation>
    <scope>NUCLEOTIDE SEQUENCE [LARGE SCALE GENOMIC DNA]</scope>
    <source>
        <strain evidence="11 12">IHBB 11108</strain>
    </source>
</reference>
<evidence type="ECO:0000256" key="5">
    <source>
        <dbReference type="ARBA" id="ARBA00022741"/>
    </source>
</evidence>
<dbReference type="GO" id="GO:0046316">
    <property type="term" value="F:gluconokinase activity"/>
    <property type="evidence" value="ECO:0007669"/>
    <property type="project" value="UniProtKB-EC"/>
</dbReference>
<keyword evidence="4 10" id="KW-0808">Transferase</keyword>
<dbReference type="Proteomes" id="UP000061839">
    <property type="component" value="Chromosome"/>
</dbReference>
<dbReference type="PANTHER" id="PTHR43442">
    <property type="entry name" value="GLUCONOKINASE-RELATED"/>
    <property type="match status" value="1"/>
</dbReference>
<evidence type="ECO:0000256" key="1">
    <source>
        <dbReference type="ARBA" id="ARBA00004761"/>
    </source>
</evidence>
<dbReference type="HOGENOM" id="CLU_077168_4_0_11"/>
<keyword evidence="6 10" id="KW-0418">Kinase</keyword>
<keyword evidence="5 10" id="KW-0547">Nucleotide-binding</keyword>
<keyword evidence="7 10" id="KW-0067">ATP-binding</keyword>
<sequence length="169" mass="18283">MSAHPVLVVMGVSGSGKSTVAALLAGQLGWDYLEGDDLHPAENVAKMSAGIPLTDEDRWPWLDQIAQWISDHAASEMPGVVTCSALKKIYRDRLRLPNVIFVYLSGSKAEISQRLSARHGHFMPTALLDSQFAALQPPSEDEHALLVNISHSPAQEAAEIIQRLGLGAH</sequence>
<evidence type="ECO:0000256" key="9">
    <source>
        <dbReference type="ARBA" id="ARBA00048090"/>
    </source>
</evidence>
<evidence type="ECO:0000313" key="12">
    <source>
        <dbReference type="Proteomes" id="UP000061839"/>
    </source>
</evidence>
<comment type="catalytic activity">
    <reaction evidence="9 10">
        <text>D-gluconate + ATP = 6-phospho-D-gluconate + ADP + H(+)</text>
        <dbReference type="Rhea" id="RHEA:19433"/>
        <dbReference type="ChEBI" id="CHEBI:15378"/>
        <dbReference type="ChEBI" id="CHEBI:18391"/>
        <dbReference type="ChEBI" id="CHEBI:30616"/>
        <dbReference type="ChEBI" id="CHEBI:58759"/>
        <dbReference type="ChEBI" id="CHEBI:456216"/>
        <dbReference type="EC" id="2.7.1.12"/>
    </reaction>
</comment>
<dbReference type="PANTHER" id="PTHR43442:SF3">
    <property type="entry name" value="GLUCONOKINASE-RELATED"/>
    <property type="match status" value="1"/>
</dbReference>
<dbReference type="EMBL" id="CP011005">
    <property type="protein sequence ID" value="AJT40950.1"/>
    <property type="molecule type" value="Genomic_DNA"/>
</dbReference>
<organism evidence="11 12">
    <name type="scientific">Psychromicrobium lacuslunae</name>
    <dbReference type="NCBI Taxonomy" id="1618207"/>
    <lineage>
        <taxon>Bacteria</taxon>
        <taxon>Bacillati</taxon>
        <taxon>Actinomycetota</taxon>
        <taxon>Actinomycetes</taxon>
        <taxon>Micrococcales</taxon>
        <taxon>Micrococcaceae</taxon>
        <taxon>Psychromicrobium</taxon>
    </lineage>
</organism>
<evidence type="ECO:0000256" key="8">
    <source>
        <dbReference type="ARBA" id="ARBA00023064"/>
    </source>
</evidence>
<dbReference type="KEGG" id="ari:UM93_04460"/>
<dbReference type="RefSeq" id="WP_045073926.1">
    <property type="nucleotide sequence ID" value="NZ_CP011005.1"/>
</dbReference>
<dbReference type="EC" id="2.7.1.12" evidence="3 10"/>
<dbReference type="InterPro" id="IPR027417">
    <property type="entry name" value="P-loop_NTPase"/>
</dbReference>
<dbReference type="STRING" id="1618207.UM93_04460"/>
<comment type="pathway">
    <text evidence="1">Carbohydrate acid metabolism.</text>
</comment>
<dbReference type="Gene3D" id="3.40.50.300">
    <property type="entry name" value="P-loop containing nucleotide triphosphate hydrolases"/>
    <property type="match status" value="1"/>
</dbReference>
<comment type="similarity">
    <text evidence="2 10">Belongs to the gluconokinase GntK/GntV family.</text>
</comment>
<dbReference type="GO" id="GO:0005737">
    <property type="term" value="C:cytoplasm"/>
    <property type="evidence" value="ECO:0007669"/>
    <property type="project" value="TreeGrafter"/>
</dbReference>
<gene>
    <name evidence="11" type="ORF">UM93_04460</name>
</gene>
<evidence type="ECO:0000256" key="2">
    <source>
        <dbReference type="ARBA" id="ARBA00008420"/>
    </source>
</evidence>
<dbReference type="GO" id="GO:0019521">
    <property type="term" value="P:D-gluconate metabolic process"/>
    <property type="evidence" value="ECO:0007669"/>
    <property type="project" value="UniProtKB-KW"/>
</dbReference>
<dbReference type="GO" id="GO:0005524">
    <property type="term" value="F:ATP binding"/>
    <property type="evidence" value="ECO:0007669"/>
    <property type="project" value="UniProtKB-KW"/>
</dbReference>
<dbReference type="InterPro" id="IPR006001">
    <property type="entry name" value="Therm_gnt_kin"/>
</dbReference>
<dbReference type="AlphaFoldDB" id="A0A0D4BXU2"/>
<name>A0A0D4BXU2_9MICC</name>
<dbReference type="OrthoDB" id="9795716at2"/>
<dbReference type="PATRIC" id="fig|1618207.4.peg.907"/>
<dbReference type="FunFam" id="3.40.50.300:FF:000522">
    <property type="entry name" value="Gluconokinase"/>
    <property type="match status" value="1"/>
</dbReference>
<dbReference type="SUPFAM" id="SSF52540">
    <property type="entry name" value="P-loop containing nucleoside triphosphate hydrolases"/>
    <property type="match status" value="1"/>
</dbReference>
<accession>A0A0D4BXU2</accession>